<protein>
    <submittedName>
        <fullName evidence="1">DUF4269 domain-containing protein</fullName>
    </submittedName>
</protein>
<keyword evidence="2" id="KW-1185">Reference proteome</keyword>
<dbReference type="InterPro" id="IPR025365">
    <property type="entry name" value="DUF4269"/>
</dbReference>
<dbReference type="AlphaFoldDB" id="A0A4R9K1S1"/>
<evidence type="ECO:0000313" key="2">
    <source>
        <dbReference type="Proteomes" id="UP000297762"/>
    </source>
</evidence>
<reference evidence="1" key="1">
    <citation type="journal article" date="2019" name="PLoS Negl. Trop. Dis.">
        <title>Revisiting the worldwide diversity of Leptospira species in the environment.</title>
        <authorList>
            <person name="Vincent A.T."/>
            <person name="Schiettekatte O."/>
            <person name="Bourhy P."/>
            <person name="Veyrier F.J."/>
            <person name="Picardeau M."/>
        </authorList>
    </citation>
    <scope>NUCLEOTIDE SEQUENCE [LARGE SCALE GENOMIC DNA]</scope>
    <source>
        <strain evidence="1">201702455</strain>
    </source>
</reference>
<dbReference type="EMBL" id="RQGF01000035">
    <property type="protein sequence ID" value="TGL58770.1"/>
    <property type="molecule type" value="Genomic_DNA"/>
</dbReference>
<gene>
    <name evidence="1" type="ORF">EHQ64_17125</name>
</gene>
<dbReference type="OrthoDB" id="6402248at2"/>
<dbReference type="RefSeq" id="WP_135651017.1">
    <property type="nucleotide sequence ID" value="NZ_RQGF01000035.1"/>
</dbReference>
<comment type="caution">
    <text evidence="1">The sequence shown here is derived from an EMBL/GenBank/DDBJ whole genome shotgun (WGS) entry which is preliminary data.</text>
</comment>
<dbReference type="Pfam" id="PF14091">
    <property type="entry name" value="DUF4269"/>
    <property type="match status" value="1"/>
</dbReference>
<accession>A0A4R9K1S1</accession>
<proteinExistence type="predicted"/>
<sequence length="162" mass="18293">MSNRFSDCLILLENHNILSILAEFSPEFVGSIPIRVDLPGSDIDIICESKPSLPEVLRSFSKYPDFHISEKVLGGISSLICRFKLDTEKLEIVAQRVPSKRQVAYLHMIIEERILLQKGENFRVSVLELKKKGKTTEEAFAELLNLEGNPYSALLKYGRTGV</sequence>
<name>A0A4R9K1S1_9LEPT</name>
<evidence type="ECO:0000313" key="1">
    <source>
        <dbReference type="EMBL" id="TGL58770.1"/>
    </source>
</evidence>
<organism evidence="1 2">
    <name type="scientific">Leptospira sarikeiensis</name>
    <dbReference type="NCBI Taxonomy" id="2484943"/>
    <lineage>
        <taxon>Bacteria</taxon>
        <taxon>Pseudomonadati</taxon>
        <taxon>Spirochaetota</taxon>
        <taxon>Spirochaetia</taxon>
        <taxon>Leptospirales</taxon>
        <taxon>Leptospiraceae</taxon>
        <taxon>Leptospira</taxon>
    </lineage>
</organism>
<dbReference type="Proteomes" id="UP000297762">
    <property type="component" value="Unassembled WGS sequence"/>
</dbReference>